<sequence>MIILTGFLLNILRKMGFGEKWIRQIHFCISIVKFFVLINGVLEVFFEAQRGIRQGDPLSPSFLFLSWRDLTT</sequence>
<protein>
    <submittedName>
        <fullName evidence="1">Putative ovule protein</fullName>
    </submittedName>
</protein>
<proteinExistence type="predicted"/>
<organism evidence="1">
    <name type="scientific">Solanum chacoense</name>
    <name type="common">Chaco potato</name>
    <dbReference type="NCBI Taxonomy" id="4108"/>
    <lineage>
        <taxon>Eukaryota</taxon>
        <taxon>Viridiplantae</taxon>
        <taxon>Streptophyta</taxon>
        <taxon>Embryophyta</taxon>
        <taxon>Tracheophyta</taxon>
        <taxon>Spermatophyta</taxon>
        <taxon>Magnoliopsida</taxon>
        <taxon>eudicotyledons</taxon>
        <taxon>Gunneridae</taxon>
        <taxon>Pentapetalae</taxon>
        <taxon>asterids</taxon>
        <taxon>lamiids</taxon>
        <taxon>Solanales</taxon>
        <taxon>Solanaceae</taxon>
        <taxon>Solanoideae</taxon>
        <taxon>Solaneae</taxon>
        <taxon>Solanum</taxon>
    </lineage>
</organism>
<name>A0A0V0GYL4_SOLCH</name>
<accession>A0A0V0GYL4</accession>
<dbReference type="AlphaFoldDB" id="A0A0V0GYL4"/>
<reference evidence="1" key="1">
    <citation type="submission" date="2015-12" db="EMBL/GenBank/DDBJ databases">
        <title>Gene expression during late stages of embryo sac development: a critical building block for successful pollen-pistil interactions.</title>
        <authorList>
            <person name="Liu Y."/>
            <person name="Joly V."/>
            <person name="Sabar M."/>
            <person name="Matton D.P."/>
        </authorList>
    </citation>
    <scope>NUCLEOTIDE SEQUENCE</scope>
</reference>
<dbReference type="EMBL" id="GEDG01028403">
    <property type="protein sequence ID" value="JAP13201.1"/>
    <property type="molecule type" value="Transcribed_RNA"/>
</dbReference>
<evidence type="ECO:0000313" key="1">
    <source>
        <dbReference type="EMBL" id="JAP13201.1"/>
    </source>
</evidence>